<dbReference type="AlphaFoldDB" id="A0ABD0VS77"/>
<sequence length="178" mass="19921">MSPNKGPEALLEGSNHDLDYQTVSKLDKIIVESSGSTRRIQRAKEHRIPTSLSQKIIHRTVYDQRIQHRPSIRTTPHLPLIYKPCHSRKSINRAPPPPEGPTSCRTIAWRPDVPPDHHLKARRSAQGPTLCPRPDVLSKARRPAQGPTLCSRPDALLKARRSAQDPTSCSRPDVLPKA</sequence>
<gene>
    <name evidence="2" type="ORF">M5K25_002279</name>
</gene>
<proteinExistence type="predicted"/>
<dbReference type="Proteomes" id="UP001552299">
    <property type="component" value="Unassembled WGS sequence"/>
</dbReference>
<organism evidence="2 3">
    <name type="scientific">Dendrobium thyrsiflorum</name>
    <name type="common">Pinecone-like raceme dendrobium</name>
    <name type="synonym">Orchid</name>
    <dbReference type="NCBI Taxonomy" id="117978"/>
    <lineage>
        <taxon>Eukaryota</taxon>
        <taxon>Viridiplantae</taxon>
        <taxon>Streptophyta</taxon>
        <taxon>Embryophyta</taxon>
        <taxon>Tracheophyta</taxon>
        <taxon>Spermatophyta</taxon>
        <taxon>Magnoliopsida</taxon>
        <taxon>Liliopsida</taxon>
        <taxon>Asparagales</taxon>
        <taxon>Orchidaceae</taxon>
        <taxon>Epidendroideae</taxon>
        <taxon>Malaxideae</taxon>
        <taxon>Dendrobiinae</taxon>
        <taxon>Dendrobium</taxon>
    </lineage>
</organism>
<protein>
    <submittedName>
        <fullName evidence="2">Uncharacterized protein</fullName>
    </submittedName>
</protein>
<comment type="caution">
    <text evidence="2">The sequence shown here is derived from an EMBL/GenBank/DDBJ whole genome shotgun (WGS) entry which is preliminary data.</text>
</comment>
<accession>A0ABD0VS77</accession>
<evidence type="ECO:0000313" key="3">
    <source>
        <dbReference type="Proteomes" id="UP001552299"/>
    </source>
</evidence>
<evidence type="ECO:0000256" key="1">
    <source>
        <dbReference type="SAM" id="MobiDB-lite"/>
    </source>
</evidence>
<name>A0ABD0VS77_DENTH</name>
<feature type="region of interest" description="Disordered" evidence="1">
    <location>
        <begin position="87"/>
        <end position="178"/>
    </location>
</feature>
<dbReference type="EMBL" id="JANQDX010000002">
    <property type="protein sequence ID" value="KAL0928044.1"/>
    <property type="molecule type" value="Genomic_DNA"/>
</dbReference>
<evidence type="ECO:0000313" key="2">
    <source>
        <dbReference type="EMBL" id="KAL0928044.1"/>
    </source>
</evidence>
<reference evidence="2 3" key="1">
    <citation type="journal article" date="2024" name="Plant Biotechnol. J.">
        <title>Dendrobium thyrsiflorum genome and its molecular insights into genes involved in important horticultural traits.</title>
        <authorList>
            <person name="Chen B."/>
            <person name="Wang J.Y."/>
            <person name="Zheng P.J."/>
            <person name="Li K.L."/>
            <person name="Liang Y.M."/>
            <person name="Chen X.F."/>
            <person name="Zhang C."/>
            <person name="Zhao X."/>
            <person name="He X."/>
            <person name="Zhang G.Q."/>
            <person name="Liu Z.J."/>
            <person name="Xu Q."/>
        </authorList>
    </citation>
    <scope>NUCLEOTIDE SEQUENCE [LARGE SCALE GENOMIC DNA]</scope>
    <source>
        <strain evidence="2">GZMU011</strain>
    </source>
</reference>
<keyword evidence="3" id="KW-1185">Reference proteome</keyword>